<name>L9Y8T8_9EURY</name>
<dbReference type="Proteomes" id="UP000011632">
    <property type="component" value="Unassembled WGS sequence"/>
</dbReference>
<proteinExistence type="predicted"/>
<dbReference type="AlphaFoldDB" id="L9Y8T8"/>
<evidence type="ECO:0000313" key="4">
    <source>
        <dbReference type="Proteomes" id="UP000011632"/>
    </source>
</evidence>
<dbReference type="STRING" id="1227496.C489_05248"/>
<keyword evidence="2" id="KW-1133">Transmembrane helix</keyword>
<gene>
    <name evidence="3" type="ORF">C489_05248</name>
</gene>
<protein>
    <submittedName>
        <fullName evidence="3">Uncharacterized protein</fullName>
    </submittedName>
</protein>
<comment type="caution">
    <text evidence="3">The sequence shown here is derived from an EMBL/GenBank/DDBJ whole genome shotgun (WGS) entry which is preliminary data.</text>
</comment>
<accession>L9Y8T8</accession>
<evidence type="ECO:0000256" key="2">
    <source>
        <dbReference type="SAM" id="Phobius"/>
    </source>
</evidence>
<keyword evidence="2" id="KW-0472">Membrane</keyword>
<evidence type="ECO:0000313" key="3">
    <source>
        <dbReference type="EMBL" id="ELY69333.1"/>
    </source>
</evidence>
<dbReference type="EMBL" id="AOID01000016">
    <property type="protein sequence ID" value="ELY69333.1"/>
    <property type="molecule type" value="Genomic_DNA"/>
</dbReference>
<evidence type="ECO:0000256" key="1">
    <source>
        <dbReference type="SAM" id="MobiDB-lite"/>
    </source>
</evidence>
<keyword evidence="2" id="KW-0812">Transmembrane</keyword>
<feature type="transmembrane region" description="Helical" evidence="2">
    <location>
        <begin position="96"/>
        <end position="115"/>
    </location>
</feature>
<dbReference type="RefSeq" id="WP_006430103.1">
    <property type="nucleotide sequence ID" value="NZ_AOID01000016.1"/>
</dbReference>
<keyword evidence="4" id="KW-1185">Reference proteome</keyword>
<feature type="region of interest" description="Disordered" evidence="1">
    <location>
        <begin position="46"/>
        <end position="74"/>
    </location>
</feature>
<reference evidence="3 4" key="1">
    <citation type="journal article" date="2014" name="PLoS Genet.">
        <title>Phylogenetically driven sequencing of extremely halophilic archaea reveals strategies for static and dynamic osmo-response.</title>
        <authorList>
            <person name="Becker E.A."/>
            <person name="Seitzer P.M."/>
            <person name="Tritt A."/>
            <person name="Larsen D."/>
            <person name="Krusor M."/>
            <person name="Yao A.I."/>
            <person name="Wu D."/>
            <person name="Madern D."/>
            <person name="Eisen J.A."/>
            <person name="Darling A.E."/>
            <person name="Facciotti M.T."/>
        </authorList>
    </citation>
    <scope>NUCLEOTIDE SEQUENCE [LARGE SCALE GENOMIC DNA]</scope>
    <source>
        <strain evidence="3 4">JCM 10478</strain>
    </source>
</reference>
<sequence>MIGGLSKIVSSGGSIGGKVTNFAKSPAGIGTGGLLGGIGLGTIAGGDSSDSGSSGGGVDLGEWGQEDYGSNSGGSSGGIPFIGIGGGGGSSSGSGLGPLVMLAGVIAVAIALLGGD</sequence>
<dbReference type="PATRIC" id="fig|1227496.3.peg.1057"/>
<organism evidence="3 4">
    <name type="scientific">Natrinema versiforme JCM 10478</name>
    <dbReference type="NCBI Taxonomy" id="1227496"/>
    <lineage>
        <taxon>Archaea</taxon>
        <taxon>Methanobacteriati</taxon>
        <taxon>Methanobacteriota</taxon>
        <taxon>Stenosarchaea group</taxon>
        <taxon>Halobacteria</taxon>
        <taxon>Halobacteriales</taxon>
        <taxon>Natrialbaceae</taxon>
        <taxon>Natrinema</taxon>
    </lineage>
</organism>